<sequence length="178" mass="19060">MKYLIVLTPLLLLACNKGPEVSAKNASVEEVAAKAKTALKIEPGLWTSNTQILAVEMPGLKDKRMAEQITNSMKTNKATDFTHCVTPAEAEKPSSEMFAGKANGQCKYDNFQMGNGRIDATMTCTPQGGTMKMTMNGTYSSTAYDMTMNMVTSNPQMPGGGMSMKAHTKGARTGVCKA</sequence>
<accession>A0A494THN9</accession>
<dbReference type="AlphaFoldDB" id="A0A494THN9"/>
<evidence type="ECO:0000313" key="1">
    <source>
        <dbReference type="EMBL" id="AYJ86832.1"/>
    </source>
</evidence>
<dbReference type="EMBL" id="CP032829">
    <property type="protein sequence ID" value="AYJ86832.1"/>
    <property type="molecule type" value="Genomic_DNA"/>
</dbReference>
<dbReference type="RefSeq" id="WP_121153508.1">
    <property type="nucleotide sequence ID" value="NZ_CP032829.1"/>
</dbReference>
<dbReference type="KEGG" id="spha:D3Y57_13835"/>
<organism evidence="1 2">
    <name type="scientific">Sphingomonas paeninsulae</name>
    <dbReference type="NCBI Taxonomy" id="2319844"/>
    <lineage>
        <taxon>Bacteria</taxon>
        <taxon>Pseudomonadati</taxon>
        <taxon>Pseudomonadota</taxon>
        <taxon>Alphaproteobacteria</taxon>
        <taxon>Sphingomonadales</taxon>
        <taxon>Sphingomonadaceae</taxon>
        <taxon>Sphingomonas</taxon>
    </lineage>
</organism>
<dbReference type="PROSITE" id="PS51257">
    <property type="entry name" value="PROKAR_LIPOPROTEIN"/>
    <property type="match status" value="1"/>
</dbReference>
<evidence type="ECO:0000313" key="2">
    <source>
        <dbReference type="Proteomes" id="UP000276254"/>
    </source>
</evidence>
<dbReference type="Pfam" id="PF12276">
    <property type="entry name" value="DUF3617"/>
    <property type="match status" value="1"/>
</dbReference>
<proteinExistence type="predicted"/>
<dbReference type="Proteomes" id="UP000276254">
    <property type="component" value="Chromosome"/>
</dbReference>
<name>A0A494THN9_SPHPE</name>
<gene>
    <name evidence="1" type="ORF">D3Y57_13835</name>
</gene>
<keyword evidence="2" id="KW-1185">Reference proteome</keyword>
<protein>
    <submittedName>
        <fullName evidence="1">DUF3617 domain-containing protein</fullName>
    </submittedName>
</protein>
<dbReference type="InterPro" id="IPR022061">
    <property type="entry name" value="DUF3617"/>
</dbReference>
<reference evidence="1 2" key="1">
    <citation type="submission" date="2018-09" db="EMBL/GenBank/DDBJ databases">
        <title>Sphingomonas peninsula sp. nov., isolated from fildes peninsula, Antarctic soil.</title>
        <authorList>
            <person name="Yingchao G."/>
        </authorList>
    </citation>
    <scope>NUCLEOTIDE SEQUENCE [LARGE SCALE GENOMIC DNA]</scope>
    <source>
        <strain evidence="1 2">YZ-8</strain>
    </source>
</reference>
<dbReference type="OrthoDB" id="7405484at2"/>